<evidence type="ECO:0000259" key="1">
    <source>
        <dbReference type="Pfam" id="PF01979"/>
    </source>
</evidence>
<dbReference type="Gene3D" id="3.20.20.140">
    <property type="entry name" value="Metal-dependent hydrolases"/>
    <property type="match status" value="1"/>
</dbReference>
<dbReference type="PANTHER" id="PTHR43135">
    <property type="entry name" value="ALPHA-D-RIBOSE 1-METHYLPHOSPHONATE 5-TRIPHOSPHATE DIPHOSPHATASE"/>
    <property type="match status" value="1"/>
</dbReference>
<dbReference type="AlphaFoldDB" id="A0AAW5BUV7"/>
<accession>A0AAW5BUV7</accession>
<dbReference type="InterPro" id="IPR051781">
    <property type="entry name" value="Metallo-dep_Hydrolase"/>
</dbReference>
<dbReference type="SUPFAM" id="SSF51556">
    <property type="entry name" value="Metallo-dependent hydrolases"/>
    <property type="match status" value="1"/>
</dbReference>
<sequence length="391" mass="42111">MERIILKADLILHGRELDSMEKGSIVIENGRILDILPQHALADFPITDACELSFPGQTLMPGMIECHNHLCIDATLPEHLELLAWSNECQLTILALKGLEEDLLSGVTTARCLGDKYYIDTTMKKLIEDGKATGPRLLAAGTGMKGSHGAGYIGSPHCGTEEIRNTCRQNLKRGVDLLKLFVTPGVPDPTSSFVPSFLSLEEISMAVSEGARLGVPVAAHCIGGQGLKDCIDGGVKVIEHMYMATEQDVEWLAASDCVVDLTSGIFLDSSREAFLSPGNAEKIRRNRPRVRENAARIIRAGLPFILGTDAYHGYLYREVGYAVELGADTVTALQGVTSHAADVCGLGHRLGHLSSGMDADIIAVNGNPLENVSCLSQVGFVMKEGVVFKQM</sequence>
<comment type="caution">
    <text evidence="2">The sequence shown here is derived from an EMBL/GenBank/DDBJ whole genome shotgun (WGS) entry which is preliminary data.</text>
</comment>
<proteinExistence type="predicted"/>
<dbReference type="InterPro" id="IPR011059">
    <property type="entry name" value="Metal-dep_hydrolase_composite"/>
</dbReference>
<dbReference type="EMBL" id="JAKNGE010000006">
    <property type="protein sequence ID" value="MCG4745047.1"/>
    <property type="molecule type" value="Genomic_DNA"/>
</dbReference>
<evidence type="ECO:0000313" key="4">
    <source>
        <dbReference type="Proteomes" id="UP000669239"/>
    </source>
</evidence>
<reference evidence="3" key="2">
    <citation type="submission" date="2020-02" db="EMBL/GenBank/DDBJ databases">
        <authorList>
            <person name="Littmann E."/>
            <person name="Sorbara M."/>
        </authorList>
    </citation>
    <scope>NUCLEOTIDE SEQUENCE</scope>
    <source>
        <strain evidence="3">MSK.1.17</strain>
    </source>
</reference>
<dbReference type="Pfam" id="PF01979">
    <property type="entry name" value="Amidohydro_1"/>
    <property type="match status" value="1"/>
</dbReference>
<name>A0AAW5BUV7_9FIRM</name>
<reference evidence="3 4" key="1">
    <citation type="journal article" date="2020" name="Cell Host Microbe">
        <title>Functional and Genomic Variation between Human-Derived Isolates of Lachnospiraceae Reveals Inter- and Intra-Species Diversity.</title>
        <authorList>
            <person name="Sorbara M.T."/>
            <person name="Littmann E.R."/>
            <person name="Fontana E."/>
            <person name="Moody T.U."/>
            <person name="Kohout C.E."/>
            <person name="Gjonbalaj M."/>
            <person name="Eaton V."/>
            <person name="Seok R."/>
            <person name="Leiner I.M."/>
            <person name="Pamer E.G."/>
        </authorList>
    </citation>
    <scope>NUCLEOTIDE SEQUENCE [LARGE SCALE GENOMIC DNA]</scope>
    <source>
        <strain evidence="3 4">MSK.1.17</strain>
    </source>
</reference>
<dbReference type="GO" id="GO:0016810">
    <property type="term" value="F:hydrolase activity, acting on carbon-nitrogen (but not peptide) bonds"/>
    <property type="evidence" value="ECO:0007669"/>
    <property type="project" value="InterPro"/>
</dbReference>
<keyword evidence="4" id="KW-1185">Reference proteome</keyword>
<dbReference type="InterPro" id="IPR032466">
    <property type="entry name" value="Metal_Hydrolase"/>
</dbReference>
<dbReference type="SUPFAM" id="SSF51338">
    <property type="entry name" value="Composite domain of metallo-dependent hydrolases"/>
    <property type="match status" value="1"/>
</dbReference>
<dbReference type="Proteomes" id="UP000669239">
    <property type="component" value="Unassembled WGS sequence"/>
</dbReference>
<dbReference type="EMBL" id="JAAITT010000002">
    <property type="protein sequence ID" value="NSJ47501.1"/>
    <property type="molecule type" value="Genomic_DNA"/>
</dbReference>
<dbReference type="InterPro" id="IPR006680">
    <property type="entry name" value="Amidohydro-rel"/>
</dbReference>
<evidence type="ECO:0000313" key="2">
    <source>
        <dbReference type="EMBL" id="MCG4745047.1"/>
    </source>
</evidence>
<dbReference type="Proteomes" id="UP001299608">
    <property type="component" value="Unassembled WGS sequence"/>
</dbReference>
<evidence type="ECO:0000313" key="5">
    <source>
        <dbReference type="Proteomes" id="UP001299608"/>
    </source>
</evidence>
<protein>
    <submittedName>
        <fullName evidence="2">Amidohydrolase family protein</fullName>
    </submittedName>
</protein>
<feature type="domain" description="Amidohydrolase-related" evidence="1">
    <location>
        <begin position="58"/>
        <end position="385"/>
    </location>
</feature>
<dbReference type="Gene3D" id="2.30.40.10">
    <property type="entry name" value="Urease, subunit C, domain 1"/>
    <property type="match status" value="1"/>
</dbReference>
<evidence type="ECO:0000313" key="3">
    <source>
        <dbReference type="EMBL" id="NSJ47501.1"/>
    </source>
</evidence>
<reference evidence="2" key="3">
    <citation type="submission" date="2022-01" db="EMBL/GenBank/DDBJ databases">
        <title>Collection of gut derived symbiotic bacterial strains cultured from healthy donors.</title>
        <authorList>
            <person name="Lin H."/>
            <person name="Kohout C."/>
            <person name="Waligurski E."/>
            <person name="Pamer E.G."/>
        </authorList>
    </citation>
    <scope>NUCLEOTIDE SEQUENCE</scope>
    <source>
        <strain evidence="2">DFI.6.55</strain>
    </source>
</reference>
<dbReference type="PANTHER" id="PTHR43135:SF3">
    <property type="entry name" value="ALPHA-D-RIBOSE 1-METHYLPHOSPHONATE 5-TRIPHOSPHATE DIPHOSPHATASE"/>
    <property type="match status" value="1"/>
</dbReference>
<gene>
    <name evidence="3" type="ORF">G5B36_02120</name>
    <name evidence="2" type="ORF">L0N08_06470</name>
</gene>
<dbReference type="RefSeq" id="WP_165640784.1">
    <property type="nucleotide sequence ID" value="NZ_JAAITT010000002.1"/>
</dbReference>
<organism evidence="2 5">
    <name type="scientific">Enterocloster aldenensis</name>
    <dbReference type="NCBI Taxonomy" id="358742"/>
    <lineage>
        <taxon>Bacteria</taxon>
        <taxon>Bacillati</taxon>
        <taxon>Bacillota</taxon>
        <taxon>Clostridia</taxon>
        <taxon>Lachnospirales</taxon>
        <taxon>Lachnospiraceae</taxon>
        <taxon>Enterocloster</taxon>
    </lineage>
</organism>